<proteinExistence type="predicted"/>
<keyword evidence="3" id="KW-1185">Reference proteome</keyword>
<feature type="region of interest" description="Disordered" evidence="1">
    <location>
        <begin position="1"/>
        <end position="115"/>
    </location>
</feature>
<evidence type="ECO:0000256" key="1">
    <source>
        <dbReference type="SAM" id="MobiDB-lite"/>
    </source>
</evidence>
<evidence type="ECO:0000313" key="2">
    <source>
        <dbReference type="EnsemblPlants" id="PGSC0003DMT400092298"/>
    </source>
</evidence>
<organism evidence="2 3">
    <name type="scientific">Solanum tuberosum</name>
    <name type="common">Potato</name>
    <dbReference type="NCBI Taxonomy" id="4113"/>
    <lineage>
        <taxon>Eukaryota</taxon>
        <taxon>Viridiplantae</taxon>
        <taxon>Streptophyta</taxon>
        <taxon>Embryophyta</taxon>
        <taxon>Tracheophyta</taxon>
        <taxon>Spermatophyta</taxon>
        <taxon>Magnoliopsida</taxon>
        <taxon>eudicotyledons</taxon>
        <taxon>Gunneridae</taxon>
        <taxon>Pentapetalae</taxon>
        <taxon>asterids</taxon>
        <taxon>lamiids</taxon>
        <taxon>Solanales</taxon>
        <taxon>Solanaceae</taxon>
        <taxon>Solanoideae</taxon>
        <taxon>Solaneae</taxon>
        <taxon>Solanum</taxon>
    </lineage>
</organism>
<name>M1DPI3_SOLTU</name>
<dbReference type="Gramene" id="PGSC0003DMT400092298">
    <property type="protein sequence ID" value="PGSC0003DMT400092298"/>
    <property type="gene ID" value="PGSC0003DMG400041869"/>
</dbReference>
<accession>M1DPI3</accession>
<sequence length="115" mass="12488">MLNQAPSTESIDDRWGEPPTSKSGKRKHKPGELDEEIPTDLAREARRKEKRARRASKREAREKEALEQQQRDAALVGASGSGAPAPTSEDQTYQVSSSESAPIDKGAKADLTTGT</sequence>
<evidence type="ECO:0000313" key="3">
    <source>
        <dbReference type="Proteomes" id="UP000011115"/>
    </source>
</evidence>
<dbReference type="InParanoid" id="M1DPI3"/>
<dbReference type="Proteomes" id="UP000011115">
    <property type="component" value="Unassembled WGS sequence"/>
</dbReference>
<dbReference type="PaxDb" id="4113-PGSC0003DMT400092298"/>
<protein>
    <submittedName>
        <fullName evidence="2">Uncharacterized protein</fullName>
    </submittedName>
</protein>
<dbReference type="AlphaFoldDB" id="M1DPI3"/>
<reference evidence="2" key="2">
    <citation type="submission" date="2015-06" db="UniProtKB">
        <authorList>
            <consortium name="EnsemblPlants"/>
        </authorList>
    </citation>
    <scope>IDENTIFICATION</scope>
    <source>
        <strain evidence="2">DM1-3 516 R44</strain>
    </source>
</reference>
<dbReference type="EnsemblPlants" id="PGSC0003DMT400092298">
    <property type="protein sequence ID" value="PGSC0003DMT400092298"/>
    <property type="gene ID" value="PGSC0003DMG400041869"/>
</dbReference>
<feature type="compositionally biased region" description="Basic and acidic residues" evidence="1">
    <location>
        <begin position="57"/>
        <end position="70"/>
    </location>
</feature>
<reference evidence="3" key="1">
    <citation type="journal article" date="2011" name="Nature">
        <title>Genome sequence and analysis of the tuber crop potato.</title>
        <authorList>
            <consortium name="The Potato Genome Sequencing Consortium"/>
        </authorList>
    </citation>
    <scope>NUCLEOTIDE SEQUENCE [LARGE SCALE GENOMIC DNA]</scope>
    <source>
        <strain evidence="3">cv. DM1-3 516 R44</strain>
    </source>
</reference>
<feature type="compositionally biased region" description="Polar residues" evidence="1">
    <location>
        <begin position="88"/>
        <end position="100"/>
    </location>
</feature>
<dbReference type="HOGENOM" id="CLU_2101247_0_0_1"/>